<keyword evidence="1" id="KW-0472">Membrane</keyword>
<name>A0A6C0LD73_9ZZZZ</name>
<keyword evidence="1" id="KW-1133">Transmembrane helix</keyword>
<keyword evidence="1" id="KW-0812">Transmembrane</keyword>
<reference evidence="2" key="1">
    <citation type="journal article" date="2020" name="Nature">
        <title>Giant virus diversity and host interactions through global metagenomics.</title>
        <authorList>
            <person name="Schulz F."/>
            <person name="Roux S."/>
            <person name="Paez-Espino D."/>
            <person name="Jungbluth S."/>
            <person name="Walsh D.A."/>
            <person name="Denef V.J."/>
            <person name="McMahon K.D."/>
            <person name="Konstantinidis K.T."/>
            <person name="Eloe-Fadrosh E.A."/>
            <person name="Kyrpides N.C."/>
            <person name="Woyke T."/>
        </authorList>
    </citation>
    <scope>NUCLEOTIDE SEQUENCE</scope>
    <source>
        <strain evidence="2">GVMAG-M-3300027770-17</strain>
    </source>
</reference>
<dbReference type="AlphaFoldDB" id="A0A6C0LD73"/>
<sequence>MRINFKDSIYVSLNAAILAIVYTIFGALISYVFYHLFDEANDIWKKRSLFFQVSDVTFEVVIIAIIAFWSARIIQLLPPFFSVRKELDLLVDGYISGIFFIFAMFLFLDELTEKLKYLYETLLGKHFTKLMPQHGSIVDLSLSYEPLSKTDVENRDN</sequence>
<organism evidence="2">
    <name type="scientific">viral metagenome</name>
    <dbReference type="NCBI Taxonomy" id="1070528"/>
    <lineage>
        <taxon>unclassified sequences</taxon>
        <taxon>metagenomes</taxon>
        <taxon>organismal metagenomes</taxon>
    </lineage>
</organism>
<proteinExistence type="predicted"/>
<evidence type="ECO:0000256" key="1">
    <source>
        <dbReference type="SAM" id="Phobius"/>
    </source>
</evidence>
<accession>A0A6C0LD73</accession>
<dbReference type="EMBL" id="MN740468">
    <property type="protein sequence ID" value="QHU28005.1"/>
    <property type="molecule type" value="Genomic_DNA"/>
</dbReference>
<evidence type="ECO:0000313" key="2">
    <source>
        <dbReference type="EMBL" id="QHU28005.1"/>
    </source>
</evidence>
<feature type="transmembrane region" description="Helical" evidence="1">
    <location>
        <begin position="49"/>
        <end position="69"/>
    </location>
</feature>
<feature type="transmembrane region" description="Helical" evidence="1">
    <location>
        <begin position="15"/>
        <end position="37"/>
    </location>
</feature>
<feature type="transmembrane region" description="Helical" evidence="1">
    <location>
        <begin position="89"/>
        <end position="108"/>
    </location>
</feature>
<protein>
    <submittedName>
        <fullName evidence="2">Uncharacterized protein</fullName>
    </submittedName>
</protein>